<evidence type="ECO:0000256" key="2">
    <source>
        <dbReference type="ARBA" id="ARBA00022448"/>
    </source>
</evidence>
<dbReference type="GO" id="GO:0005886">
    <property type="term" value="C:plasma membrane"/>
    <property type="evidence" value="ECO:0007669"/>
    <property type="project" value="UniProtKB-SubCell"/>
</dbReference>
<comment type="similarity">
    <text evidence="7">Belongs to the drug/metabolite transporter (DMT) superfamily. Small multidrug resistance (SMR) (TC 2.A.7.1) family. Gdx/SugE subfamily.</text>
</comment>
<evidence type="ECO:0000256" key="1">
    <source>
        <dbReference type="ARBA" id="ARBA00004651"/>
    </source>
</evidence>
<evidence type="ECO:0000256" key="4">
    <source>
        <dbReference type="ARBA" id="ARBA00022692"/>
    </source>
</evidence>
<dbReference type="EMBL" id="DXFT01000021">
    <property type="protein sequence ID" value="HIX02694.1"/>
    <property type="molecule type" value="Genomic_DNA"/>
</dbReference>
<sequence length="108" mass="11683">MTSWIILIVAGLFESGFAFCLGKMKGLSGTEYWLWGAGFLACLAMSMVLLAKAVQVLPIGTAYPVWTGIGAVGTVLLGIFFFHEPATFWRLFFIVTLIASVIGLKMVS</sequence>
<comment type="subcellular location">
    <subcellularLocation>
        <location evidence="1 9">Cell membrane</location>
        <topology evidence="1 9">Multi-pass membrane protein</topology>
    </subcellularLocation>
</comment>
<dbReference type="InterPro" id="IPR000390">
    <property type="entry name" value="Small_drug/metabolite_transptr"/>
</dbReference>
<dbReference type="Gene3D" id="1.10.3730.20">
    <property type="match status" value="1"/>
</dbReference>
<proteinExistence type="inferred from homology"/>
<accession>A0A9D2AAN9</accession>
<feature type="transmembrane region" description="Helical" evidence="10">
    <location>
        <begin position="88"/>
        <end position="107"/>
    </location>
</feature>
<keyword evidence="3" id="KW-1003">Cell membrane</keyword>
<evidence type="ECO:0000313" key="11">
    <source>
        <dbReference type="EMBL" id="HIX02694.1"/>
    </source>
</evidence>
<dbReference type="InterPro" id="IPR037185">
    <property type="entry name" value="EmrE-like"/>
</dbReference>
<dbReference type="SUPFAM" id="SSF103481">
    <property type="entry name" value="Multidrug resistance efflux transporter EmrE"/>
    <property type="match status" value="1"/>
</dbReference>
<keyword evidence="2" id="KW-0813">Transport</keyword>
<evidence type="ECO:0000256" key="9">
    <source>
        <dbReference type="RuleBase" id="RU003942"/>
    </source>
</evidence>
<evidence type="ECO:0000256" key="5">
    <source>
        <dbReference type="ARBA" id="ARBA00022989"/>
    </source>
</evidence>
<dbReference type="Proteomes" id="UP000824202">
    <property type="component" value="Unassembled WGS sequence"/>
</dbReference>
<dbReference type="Pfam" id="PF00893">
    <property type="entry name" value="Multi_Drug_Res"/>
    <property type="match status" value="1"/>
</dbReference>
<evidence type="ECO:0000256" key="7">
    <source>
        <dbReference type="ARBA" id="ARBA00038151"/>
    </source>
</evidence>
<protein>
    <recommendedName>
        <fullName evidence="8">Guanidinium exporter</fullName>
    </recommendedName>
</protein>
<evidence type="ECO:0000256" key="6">
    <source>
        <dbReference type="ARBA" id="ARBA00023136"/>
    </source>
</evidence>
<comment type="caution">
    <text evidence="11">The sequence shown here is derived from an EMBL/GenBank/DDBJ whole genome shotgun (WGS) entry which is preliminary data.</text>
</comment>
<name>A0A9D2AAN9_9BACT</name>
<keyword evidence="4 9" id="KW-0812">Transmembrane</keyword>
<reference evidence="11" key="2">
    <citation type="submission" date="2021-04" db="EMBL/GenBank/DDBJ databases">
        <authorList>
            <person name="Gilroy R."/>
        </authorList>
    </citation>
    <scope>NUCLEOTIDE SEQUENCE</scope>
    <source>
        <strain evidence="11">23274</strain>
    </source>
</reference>
<evidence type="ECO:0000256" key="8">
    <source>
        <dbReference type="ARBA" id="ARBA00039168"/>
    </source>
</evidence>
<reference evidence="11" key="1">
    <citation type="journal article" date="2021" name="PeerJ">
        <title>Extensive microbial diversity within the chicken gut microbiome revealed by metagenomics and culture.</title>
        <authorList>
            <person name="Gilroy R."/>
            <person name="Ravi A."/>
            <person name="Getino M."/>
            <person name="Pursley I."/>
            <person name="Horton D.L."/>
            <person name="Alikhan N.F."/>
            <person name="Baker D."/>
            <person name="Gharbi K."/>
            <person name="Hall N."/>
            <person name="Watson M."/>
            <person name="Adriaenssens E.M."/>
            <person name="Foster-Nyarko E."/>
            <person name="Jarju S."/>
            <person name="Secka A."/>
            <person name="Antonio M."/>
            <person name="Oren A."/>
            <person name="Chaudhuri R.R."/>
            <person name="La Ragione R."/>
            <person name="Hildebrand F."/>
            <person name="Pallen M.J."/>
        </authorList>
    </citation>
    <scope>NUCLEOTIDE SEQUENCE</scope>
    <source>
        <strain evidence="11">23274</strain>
    </source>
</reference>
<dbReference type="PANTHER" id="PTHR30561:SF0">
    <property type="entry name" value="GUANIDINIUM EXPORTER"/>
    <property type="match status" value="1"/>
</dbReference>
<gene>
    <name evidence="11" type="ORF">H9863_01065</name>
</gene>
<keyword evidence="5 10" id="KW-1133">Transmembrane helix</keyword>
<evidence type="ECO:0000256" key="3">
    <source>
        <dbReference type="ARBA" id="ARBA00022475"/>
    </source>
</evidence>
<organism evidence="11 12">
    <name type="scientific">Candidatus Odoribacter faecigallinarum</name>
    <dbReference type="NCBI Taxonomy" id="2838706"/>
    <lineage>
        <taxon>Bacteria</taxon>
        <taxon>Pseudomonadati</taxon>
        <taxon>Bacteroidota</taxon>
        <taxon>Bacteroidia</taxon>
        <taxon>Bacteroidales</taxon>
        <taxon>Odoribacteraceae</taxon>
        <taxon>Odoribacter</taxon>
    </lineage>
</organism>
<keyword evidence="6 10" id="KW-0472">Membrane</keyword>
<feature type="transmembrane region" description="Helical" evidence="10">
    <location>
        <begin position="34"/>
        <end position="51"/>
    </location>
</feature>
<dbReference type="GO" id="GO:0022857">
    <property type="term" value="F:transmembrane transporter activity"/>
    <property type="evidence" value="ECO:0007669"/>
    <property type="project" value="InterPro"/>
</dbReference>
<dbReference type="InterPro" id="IPR045324">
    <property type="entry name" value="Small_multidrug_res"/>
</dbReference>
<evidence type="ECO:0000256" key="10">
    <source>
        <dbReference type="SAM" id="Phobius"/>
    </source>
</evidence>
<feature type="transmembrane region" description="Helical" evidence="10">
    <location>
        <begin position="63"/>
        <end position="82"/>
    </location>
</feature>
<dbReference type="PANTHER" id="PTHR30561">
    <property type="entry name" value="SMR FAMILY PROTON-DEPENDENT DRUG EFFLUX TRANSPORTER SUGE"/>
    <property type="match status" value="1"/>
</dbReference>
<dbReference type="AlphaFoldDB" id="A0A9D2AAN9"/>
<evidence type="ECO:0000313" key="12">
    <source>
        <dbReference type="Proteomes" id="UP000824202"/>
    </source>
</evidence>